<dbReference type="Pfam" id="PF00550">
    <property type="entry name" value="PP-binding"/>
    <property type="match status" value="1"/>
</dbReference>
<evidence type="ECO:0000259" key="1">
    <source>
        <dbReference type="PROSITE" id="PS50075"/>
    </source>
</evidence>
<dbReference type="AlphaFoldDB" id="A0A7W7QS03"/>
<proteinExistence type="predicted"/>
<keyword evidence="3" id="KW-1185">Reference proteome</keyword>
<dbReference type="Gene3D" id="1.10.1200.10">
    <property type="entry name" value="ACP-like"/>
    <property type="match status" value="1"/>
</dbReference>
<evidence type="ECO:0000313" key="3">
    <source>
        <dbReference type="Proteomes" id="UP000552644"/>
    </source>
</evidence>
<dbReference type="EMBL" id="JACHJP010000007">
    <property type="protein sequence ID" value="MBB4918518.1"/>
    <property type="molecule type" value="Genomic_DNA"/>
</dbReference>
<evidence type="ECO:0000313" key="2">
    <source>
        <dbReference type="EMBL" id="MBB4918518.1"/>
    </source>
</evidence>
<dbReference type="InterPro" id="IPR009081">
    <property type="entry name" value="PP-bd_ACP"/>
</dbReference>
<dbReference type="PROSITE" id="PS50075">
    <property type="entry name" value="CARRIER"/>
    <property type="match status" value="1"/>
</dbReference>
<reference evidence="2 3" key="1">
    <citation type="submission" date="2020-08" db="EMBL/GenBank/DDBJ databases">
        <title>Genomic Encyclopedia of Type Strains, Phase III (KMG-III): the genomes of soil and plant-associated and newly described type strains.</title>
        <authorList>
            <person name="Whitman W."/>
        </authorList>
    </citation>
    <scope>NUCLEOTIDE SEQUENCE [LARGE SCALE GENOMIC DNA]</scope>
    <source>
        <strain evidence="2 3">CECT 8840</strain>
    </source>
</reference>
<dbReference type="RefSeq" id="WP_184719879.1">
    <property type="nucleotide sequence ID" value="NZ_JACHJP010000007.1"/>
</dbReference>
<protein>
    <submittedName>
        <fullName evidence="2">Acyl carrier protein</fullName>
    </submittedName>
</protein>
<organism evidence="2 3">
    <name type="scientific">Streptosporangium saharense</name>
    <dbReference type="NCBI Taxonomy" id="1706840"/>
    <lineage>
        <taxon>Bacteria</taxon>
        <taxon>Bacillati</taxon>
        <taxon>Actinomycetota</taxon>
        <taxon>Actinomycetes</taxon>
        <taxon>Streptosporangiales</taxon>
        <taxon>Streptosporangiaceae</taxon>
        <taxon>Streptosporangium</taxon>
    </lineage>
</organism>
<dbReference type="SUPFAM" id="SSF47336">
    <property type="entry name" value="ACP-like"/>
    <property type="match status" value="1"/>
</dbReference>
<feature type="domain" description="Carrier" evidence="1">
    <location>
        <begin position="1"/>
        <end position="79"/>
    </location>
</feature>
<comment type="caution">
    <text evidence="2">The sequence shown here is derived from an EMBL/GenBank/DDBJ whole genome shotgun (WGS) entry which is preliminary data.</text>
</comment>
<name>A0A7W7QS03_9ACTN</name>
<dbReference type="Proteomes" id="UP000552644">
    <property type="component" value="Unassembled WGS sequence"/>
</dbReference>
<gene>
    <name evidence="2" type="ORF">FHS44_005648</name>
</gene>
<accession>A0A7W7QS03</accession>
<dbReference type="InterPro" id="IPR036736">
    <property type="entry name" value="ACP-like_sf"/>
</dbReference>
<sequence length="86" mass="9510">MTLDVLQEKIRGIISQELELEDGELTAEGHFIDEYDADSLSLITILARIEKELGIVVPQDELPNMPNLQGVFDVVGTINSRESQGV</sequence>